<name>A0ABP7VCG8_9ACTN</name>
<comment type="caution">
    <text evidence="2">The sequence shown here is derived from an EMBL/GenBank/DDBJ whole genome shotgun (WGS) entry which is preliminary data.</text>
</comment>
<evidence type="ECO:0000256" key="1">
    <source>
        <dbReference type="SAM" id="MobiDB-lite"/>
    </source>
</evidence>
<organism evidence="2 3">
    <name type="scientific">Actinomadura miaoliensis</name>
    <dbReference type="NCBI Taxonomy" id="430685"/>
    <lineage>
        <taxon>Bacteria</taxon>
        <taxon>Bacillati</taxon>
        <taxon>Actinomycetota</taxon>
        <taxon>Actinomycetes</taxon>
        <taxon>Streptosporangiales</taxon>
        <taxon>Thermomonosporaceae</taxon>
        <taxon>Actinomadura</taxon>
    </lineage>
</organism>
<proteinExistence type="predicted"/>
<feature type="region of interest" description="Disordered" evidence="1">
    <location>
        <begin position="220"/>
        <end position="262"/>
    </location>
</feature>
<keyword evidence="3" id="KW-1185">Reference proteome</keyword>
<dbReference type="EMBL" id="BAAAZG010000006">
    <property type="protein sequence ID" value="GAA4063889.1"/>
    <property type="molecule type" value="Genomic_DNA"/>
</dbReference>
<reference evidence="3" key="1">
    <citation type="journal article" date="2019" name="Int. J. Syst. Evol. Microbiol.">
        <title>The Global Catalogue of Microorganisms (GCM) 10K type strain sequencing project: providing services to taxonomists for standard genome sequencing and annotation.</title>
        <authorList>
            <consortium name="The Broad Institute Genomics Platform"/>
            <consortium name="The Broad Institute Genome Sequencing Center for Infectious Disease"/>
            <person name="Wu L."/>
            <person name="Ma J."/>
        </authorList>
    </citation>
    <scope>NUCLEOTIDE SEQUENCE [LARGE SCALE GENOMIC DNA]</scope>
    <source>
        <strain evidence="3">JCM 16702</strain>
    </source>
</reference>
<evidence type="ECO:0000313" key="3">
    <source>
        <dbReference type="Proteomes" id="UP001500683"/>
    </source>
</evidence>
<feature type="compositionally biased region" description="Pro residues" evidence="1">
    <location>
        <begin position="228"/>
        <end position="240"/>
    </location>
</feature>
<gene>
    <name evidence="2" type="ORF">GCM10022214_16950</name>
</gene>
<dbReference type="RefSeq" id="WP_344943288.1">
    <property type="nucleotide sequence ID" value="NZ_BAAAZG010000006.1"/>
</dbReference>
<accession>A0ABP7VCG8</accession>
<dbReference type="Proteomes" id="UP001500683">
    <property type="component" value="Unassembled WGS sequence"/>
</dbReference>
<sequence>MLEKMFPGWTAGQLFERVTDDQPTPQPPDDDGPAAPTKAAQLLQAIDQQLTAPRGDVEWGTTRQPTTFVSPTHLDAVEGATDEARRLGRQLLKLQQVLRLTNEETAQFATLAGNIVELTMTCDIDIDPDGWSRVTYRHQLMNLSNKPMTRLAREVWFETTRERLVIDPINDPEHRVMIQRRHDTANLSKFACQISPPLQPGQTATIGFICEGGRVRPRPLLAPVDPSIHPPLHPSHPPPGRRATRALRGHRGRPQRRGDLGR</sequence>
<feature type="compositionally biased region" description="Basic residues" evidence="1">
    <location>
        <begin position="242"/>
        <end position="255"/>
    </location>
</feature>
<evidence type="ECO:0000313" key="2">
    <source>
        <dbReference type="EMBL" id="GAA4063889.1"/>
    </source>
</evidence>
<protein>
    <submittedName>
        <fullName evidence="2">Uncharacterized protein</fullName>
    </submittedName>
</protein>